<accession>A0A0T9UXD8</accession>
<dbReference type="Proteomes" id="UP000041595">
    <property type="component" value="Unassembled WGS sequence"/>
</dbReference>
<proteinExistence type="predicted"/>
<dbReference type="EMBL" id="CQEJ01000047">
    <property type="protein sequence ID" value="CNL81243.1"/>
    <property type="molecule type" value="Genomic_DNA"/>
</dbReference>
<evidence type="ECO:0000313" key="3">
    <source>
        <dbReference type="Proteomes" id="UP000038647"/>
    </source>
</evidence>
<evidence type="ECO:0000313" key="2">
    <source>
        <dbReference type="EMBL" id="CNL87252.1"/>
    </source>
</evidence>
<reference evidence="1 4" key="2">
    <citation type="submission" date="2015-03" db="EMBL/GenBank/DDBJ databases">
        <authorList>
            <person name="Murphy D."/>
        </authorList>
    </citation>
    <scope>NUCLEOTIDE SEQUENCE [LARGE SCALE GENOMIC DNA]</scope>
    <source>
        <strain evidence="1 4">IP06005</strain>
    </source>
</reference>
<reference evidence="2 3" key="1">
    <citation type="submission" date="2015-03" db="EMBL/GenBank/DDBJ databases">
        <authorList>
            <consortium name="Pathogen Informatics"/>
            <person name="Murphy D."/>
        </authorList>
    </citation>
    <scope>NUCLEOTIDE SEQUENCE [LARGE SCALE GENOMIC DNA]</scope>
    <source>
        <strain evidence="2 3">IP08791</strain>
    </source>
</reference>
<keyword evidence="3" id="KW-1185">Reference proteome</keyword>
<name>A0A0T9UXD8_YERAL</name>
<dbReference type="AlphaFoldDB" id="A0A0T9UXD8"/>
<evidence type="ECO:0000313" key="4">
    <source>
        <dbReference type="Proteomes" id="UP000041595"/>
    </source>
</evidence>
<dbReference type="EMBL" id="CQEH01000072">
    <property type="protein sequence ID" value="CNL87252.1"/>
    <property type="molecule type" value="Genomic_DNA"/>
</dbReference>
<dbReference type="Proteomes" id="UP000038647">
    <property type="component" value="Unassembled WGS sequence"/>
</dbReference>
<gene>
    <name evidence="1" type="ORF">ERS137965_03980</name>
    <name evidence="2" type="ORF">ERS137966_04288</name>
</gene>
<organism evidence="1 4">
    <name type="scientific">Yersinia aldovae</name>
    <dbReference type="NCBI Taxonomy" id="29483"/>
    <lineage>
        <taxon>Bacteria</taxon>
        <taxon>Pseudomonadati</taxon>
        <taxon>Pseudomonadota</taxon>
        <taxon>Gammaproteobacteria</taxon>
        <taxon>Enterobacterales</taxon>
        <taxon>Yersiniaceae</taxon>
        <taxon>Yersinia</taxon>
    </lineage>
</organism>
<protein>
    <submittedName>
        <fullName evidence="1">Uncharacterized protein</fullName>
    </submittedName>
</protein>
<sequence length="97" mass="10347">MVCAAKAVIAGQRDRRVGIDCPVATEHVRQCRIGSVQVQVAQHIDRTVAQRTGPVQGRRRATGNVSLTRQAAVGTTDSQIATVNIQRTGTGQTAGRR</sequence>
<evidence type="ECO:0000313" key="1">
    <source>
        <dbReference type="EMBL" id="CNL81243.1"/>
    </source>
</evidence>